<dbReference type="EC" id="2.5.1.18" evidence="1"/>
<dbReference type="InterPro" id="IPR040079">
    <property type="entry name" value="Glutathione_S-Trfase"/>
</dbReference>
<feature type="domain" description="GST C-terminal" evidence="6">
    <location>
        <begin position="81"/>
        <end position="202"/>
    </location>
</feature>
<name>A0A650G1Z1_9HEMI</name>
<comment type="catalytic activity">
    <reaction evidence="4">
        <text>RX + glutathione = an S-substituted glutathione + a halide anion + H(+)</text>
        <dbReference type="Rhea" id="RHEA:16437"/>
        <dbReference type="ChEBI" id="CHEBI:15378"/>
        <dbReference type="ChEBI" id="CHEBI:16042"/>
        <dbReference type="ChEBI" id="CHEBI:17792"/>
        <dbReference type="ChEBI" id="CHEBI:57925"/>
        <dbReference type="ChEBI" id="CHEBI:90779"/>
        <dbReference type="EC" id="2.5.1.18"/>
    </reaction>
</comment>
<dbReference type="Gene3D" id="1.20.1050.10">
    <property type="match status" value="1"/>
</dbReference>
<dbReference type="SFLD" id="SFLDG01205">
    <property type="entry name" value="AMPS.1"/>
    <property type="match status" value="1"/>
</dbReference>
<dbReference type="CDD" id="cd03192">
    <property type="entry name" value="GST_C_Sigma_like"/>
    <property type="match status" value="1"/>
</dbReference>
<dbReference type="SUPFAM" id="SSF47616">
    <property type="entry name" value="GST C-terminal domain-like"/>
    <property type="match status" value="1"/>
</dbReference>
<dbReference type="SUPFAM" id="SSF52833">
    <property type="entry name" value="Thioredoxin-like"/>
    <property type="match status" value="1"/>
</dbReference>
<dbReference type="InterPro" id="IPR004045">
    <property type="entry name" value="Glutathione_S-Trfase_N"/>
</dbReference>
<evidence type="ECO:0000259" key="5">
    <source>
        <dbReference type="PROSITE" id="PS50404"/>
    </source>
</evidence>
<evidence type="ECO:0000313" key="7">
    <source>
        <dbReference type="EMBL" id="QGW08828.1"/>
    </source>
</evidence>
<dbReference type="FunFam" id="1.20.1050.10:FF:000030">
    <property type="entry name" value="Glutathione S-transferase S1"/>
    <property type="match status" value="1"/>
</dbReference>
<dbReference type="GO" id="GO:0004364">
    <property type="term" value="F:glutathione transferase activity"/>
    <property type="evidence" value="ECO:0007669"/>
    <property type="project" value="UniProtKB-EC"/>
</dbReference>
<dbReference type="PANTHER" id="PTHR11571:SF224">
    <property type="entry name" value="HEMATOPOIETIC PROSTAGLANDIN D SYNTHASE"/>
    <property type="match status" value="1"/>
</dbReference>
<dbReference type="EMBL" id="MN481370">
    <property type="protein sequence ID" value="QGW08828.1"/>
    <property type="molecule type" value="mRNA"/>
</dbReference>
<dbReference type="InterPro" id="IPR036282">
    <property type="entry name" value="Glutathione-S-Trfase_C_sf"/>
</dbReference>
<keyword evidence="2 7" id="KW-0808">Transferase</keyword>
<dbReference type="SFLD" id="SFLDS00019">
    <property type="entry name" value="Glutathione_Transferase_(cytos"/>
    <property type="match status" value="1"/>
</dbReference>
<evidence type="ECO:0000256" key="4">
    <source>
        <dbReference type="ARBA" id="ARBA00047960"/>
    </source>
</evidence>
<dbReference type="SFLD" id="SFLDG00363">
    <property type="entry name" value="AMPS_(cytGST):_Alpha-__Mu-__Pi"/>
    <property type="match status" value="1"/>
</dbReference>
<evidence type="ECO:0000256" key="3">
    <source>
        <dbReference type="ARBA" id="ARBA00038317"/>
    </source>
</evidence>
<evidence type="ECO:0000256" key="1">
    <source>
        <dbReference type="ARBA" id="ARBA00012452"/>
    </source>
</evidence>
<dbReference type="FunFam" id="3.40.30.10:FF:000035">
    <property type="entry name" value="hematopoietic prostaglandin D synthase"/>
    <property type="match status" value="1"/>
</dbReference>
<dbReference type="PANTHER" id="PTHR11571">
    <property type="entry name" value="GLUTATHIONE S-TRANSFERASE"/>
    <property type="match status" value="1"/>
</dbReference>
<dbReference type="Gene3D" id="3.40.30.10">
    <property type="entry name" value="Glutaredoxin"/>
    <property type="match status" value="1"/>
</dbReference>
<reference evidence="7" key="1">
    <citation type="journal article" date="2019" name="Genes (Basel)">
        <title>Transcriptome Analysis and Identification of Insecticide Tolerance-Related Genes after Exposure to Insecticide in Sitobion avenae.</title>
        <authorList>
            <person name="Wei N."/>
            <person name="Zhong Y."/>
            <person name="Lin L."/>
            <person name="Xie M."/>
            <person name="Zhang G."/>
            <person name="Su W."/>
            <person name="Li C."/>
            <person name="Chen H."/>
        </authorList>
    </citation>
    <scope>NUCLEOTIDE SEQUENCE</scope>
    <source>
        <strain evidence="7">DN60156_c0_g3</strain>
    </source>
</reference>
<dbReference type="AlphaFoldDB" id="A0A650G1Z1"/>
<feature type="domain" description="GST N-terminal" evidence="5">
    <location>
        <begin position="2"/>
        <end position="79"/>
    </location>
</feature>
<evidence type="ECO:0000259" key="6">
    <source>
        <dbReference type="PROSITE" id="PS50405"/>
    </source>
</evidence>
<dbReference type="InterPro" id="IPR050213">
    <property type="entry name" value="GST_superfamily"/>
</dbReference>
<comment type="similarity">
    <text evidence="3">Belongs to the GST superfamily. Sigma family.</text>
</comment>
<sequence>MTTYKLTYFNLTARAEQIRFLLSYLNVDFEDVRIEHEQWPAIKPTMPFGQLPVLEIDGKTFNQSTAICRYLAKKAGLAGDDEWESLLVDIAVDNIYEIRQVIMNYYHEPNEEIKSKLRDPIVNYSIPFYFDRFEKIVSENGGYFVNGKLSWPDLYFVSILDHMKWVIDVDLVDGRPHLTALKHKVLAIPQIKSWIAKRPKSP</sequence>
<protein>
    <recommendedName>
        <fullName evidence="1">glutathione transferase</fullName>
        <ecNumber evidence="1">2.5.1.18</ecNumber>
    </recommendedName>
</protein>
<dbReference type="CDD" id="cd03039">
    <property type="entry name" value="GST_N_Sigma_like"/>
    <property type="match status" value="1"/>
</dbReference>
<dbReference type="PROSITE" id="PS50404">
    <property type="entry name" value="GST_NTER"/>
    <property type="match status" value="1"/>
</dbReference>
<evidence type="ECO:0000256" key="2">
    <source>
        <dbReference type="ARBA" id="ARBA00022679"/>
    </source>
</evidence>
<dbReference type="InterPro" id="IPR004046">
    <property type="entry name" value="GST_C"/>
</dbReference>
<dbReference type="Pfam" id="PF14497">
    <property type="entry name" value="GST_C_3"/>
    <property type="match status" value="1"/>
</dbReference>
<proteinExistence type="evidence at transcript level"/>
<dbReference type="InterPro" id="IPR036249">
    <property type="entry name" value="Thioredoxin-like_sf"/>
</dbReference>
<dbReference type="PROSITE" id="PS50405">
    <property type="entry name" value="GST_CTER"/>
    <property type="match status" value="1"/>
</dbReference>
<dbReference type="GO" id="GO:0004602">
    <property type="term" value="F:glutathione peroxidase activity"/>
    <property type="evidence" value="ECO:0007669"/>
    <property type="project" value="UniProtKB-ARBA"/>
</dbReference>
<dbReference type="Pfam" id="PF02798">
    <property type="entry name" value="GST_N"/>
    <property type="match status" value="1"/>
</dbReference>
<dbReference type="InterPro" id="IPR010987">
    <property type="entry name" value="Glutathione-S-Trfase_C-like"/>
</dbReference>
<accession>A0A650G1Z1</accession>
<organism evidence="7">
    <name type="scientific">Sitobion avenae</name>
    <name type="common">English grain aphid</name>
    <dbReference type="NCBI Taxonomy" id="44664"/>
    <lineage>
        <taxon>Eukaryota</taxon>
        <taxon>Metazoa</taxon>
        <taxon>Ecdysozoa</taxon>
        <taxon>Arthropoda</taxon>
        <taxon>Hexapoda</taxon>
        <taxon>Insecta</taxon>
        <taxon>Pterygota</taxon>
        <taxon>Neoptera</taxon>
        <taxon>Paraneoptera</taxon>
        <taxon>Hemiptera</taxon>
        <taxon>Sternorrhyncha</taxon>
        <taxon>Aphidomorpha</taxon>
        <taxon>Aphidoidea</taxon>
        <taxon>Aphididae</taxon>
        <taxon>Macrosiphini</taxon>
        <taxon>Sitobion</taxon>
    </lineage>
</organism>
<dbReference type="GO" id="GO:0006749">
    <property type="term" value="P:glutathione metabolic process"/>
    <property type="evidence" value="ECO:0007669"/>
    <property type="project" value="TreeGrafter"/>
</dbReference>